<gene>
    <name evidence="1" type="ORF">LCGC14_2361200</name>
</gene>
<protein>
    <submittedName>
        <fullName evidence="1">Uncharacterized protein</fullName>
    </submittedName>
</protein>
<dbReference type="AlphaFoldDB" id="A0A0F9C6T2"/>
<organism evidence="1">
    <name type="scientific">marine sediment metagenome</name>
    <dbReference type="NCBI Taxonomy" id="412755"/>
    <lineage>
        <taxon>unclassified sequences</taxon>
        <taxon>metagenomes</taxon>
        <taxon>ecological metagenomes</taxon>
    </lineage>
</organism>
<comment type="caution">
    <text evidence="1">The sequence shown here is derived from an EMBL/GenBank/DDBJ whole genome shotgun (WGS) entry which is preliminary data.</text>
</comment>
<evidence type="ECO:0000313" key="1">
    <source>
        <dbReference type="EMBL" id="KKL44884.1"/>
    </source>
</evidence>
<feature type="non-terminal residue" evidence="1">
    <location>
        <position position="62"/>
    </location>
</feature>
<dbReference type="EMBL" id="LAZR01034590">
    <property type="protein sequence ID" value="KKL44884.1"/>
    <property type="molecule type" value="Genomic_DNA"/>
</dbReference>
<proteinExistence type="predicted"/>
<accession>A0A0F9C6T2</accession>
<name>A0A0F9C6T2_9ZZZZ</name>
<sequence>MIYPQIIPPSNPKICAHILMPGIREEITKYPTYIRVNGRRVLFSVAIMINTTPIKPNIAPEA</sequence>
<reference evidence="1" key="1">
    <citation type="journal article" date="2015" name="Nature">
        <title>Complex archaea that bridge the gap between prokaryotes and eukaryotes.</title>
        <authorList>
            <person name="Spang A."/>
            <person name="Saw J.H."/>
            <person name="Jorgensen S.L."/>
            <person name="Zaremba-Niedzwiedzka K."/>
            <person name="Martijn J."/>
            <person name="Lind A.E."/>
            <person name="van Eijk R."/>
            <person name="Schleper C."/>
            <person name="Guy L."/>
            <person name="Ettema T.J."/>
        </authorList>
    </citation>
    <scope>NUCLEOTIDE SEQUENCE</scope>
</reference>